<protein>
    <recommendedName>
        <fullName evidence="3">Copper amine oxidase-like N-terminal domain-containing protein</fullName>
    </recommendedName>
</protein>
<dbReference type="Pfam" id="PF07833">
    <property type="entry name" value="Cu_amine_oxidN1"/>
    <property type="match status" value="1"/>
</dbReference>
<dbReference type="RefSeq" id="WP_057558661.1">
    <property type="nucleotide sequence ID" value="NZ_CDNY01000003.1"/>
</dbReference>
<gene>
    <name evidence="4" type="ORF">UMC4404_15121</name>
</gene>
<comment type="caution">
    <text evidence="4">The sequence shown here is derived from an EMBL/GenBank/DDBJ whole genome shotgun (WGS) entry which is preliminary data.</text>
</comment>
<keyword evidence="2" id="KW-0732">Signal</keyword>
<organism evidence="4 5">
    <name type="scientific">Paraclostridium sordellii</name>
    <name type="common">Clostridium sordellii</name>
    <dbReference type="NCBI Taxonomy" id="1505"/>
    <lineage>
        <taxon>Bacteria</taxon>
        <taxon>Bacillati</taxon>
        <taxon>Bacillota</taxon>
        <taxon>Clostridia</taxon>
        <taxon>Peptostreptococcales</taxon>
        <taxon>Peptostreptococcaceae</taxon>
        <taxon>Paraclostridium</taxon>
    </lineage>
</organism>
<feature type="domain" description="Copper amine oxidase-like N-terminal" evidence="3">
    <location>
        <begin position="25"/>
        <end position="125"/>
    </location>
</feature>
<sequence>MKSKIIAVLTIVGIISTSNIAFANDIKILKKNNDEFIPIKKTIQKFGGRVDISKNNAKIVIDGKRIFIEKNLSFAKINDNYYPLNKKEINGIEIPVDTKPIFENGEVYIEKNFLKDNKIANYKIEKDTIEAILEKNNKIVTNIELEKKEEIPADDNKSNNVSQINTGLEQASQKTNKKPIRHTTPEKIQKPIIQNKTNTDITINDNKEVQNNNDKNNSENKKVESDSSDKKDEIQSNDAIVGEPQNDQQPKDNIE</sequence>
<evidence type="ECO:0000313" key="5">
    <source>
        <dbReference type="Proteomes" id="UP000049685"/>
    </source>
</evidence>
<evidence type="ECO:0000256" key="2">
    <source>
        <dbReference type="SAM" id="SignalP"/>
    </source>
</evidence>
<reference evidence="5" key="1">
    <citation type="submission" date="2015-01" db="EMBL/GenBank/DDBJ databases">
        <authorList>
            <person name="Aslett A.Martin."/>
            <person name="De Silva Nishadi"/>
        </authorList>
    </citation>
    <scope>NUCLEOTIDE SEQUENCE [LARGE SCALE GENOMIC DNA]</scope>
    <source>
        <strain evidence="5">UMC4404</strain>
    </source>
</reference>
<accession>A0A9P1KZY2</accession>
<evidence type="ECO:0000259" key="3">
    <source>
        <dbReference type="Pfam" id="PF07833"/>
    </source>
</evidence>
<dbReference type="EMBL" id="CDNY01000003">
    <property type="protein sequence ID" value="CEO33532.1"/>
    <property type="molecule type" value="Genomic_DNA"/>
</dbReference>
<feature type="compositionally biased region" description="Low complexity" evidence="1">
    <location>
        <begin position="192"/>
        <end position="215"/>
    </location>
</feature>
<proteinExistence type="predicted"/>
<dbReference type="InterPro" id="IPR012854">
    <property type="entry name" value="Cu_amine_oxidase-like_N"/>
</dbReference>
<dbReference type="AlphaFoldDB" id="A0A9P1KZY2"/>
<feature type="compositionally biased region" description="Basic and acidic residues" evidence="1">
    <location>
        <begin position="216"/>
        <end position="234"/>
    </location>
</feature>
<feature type="signal peptide" evidence="2">
    <location>
        <begin position="1"/>
        <end position="23"/>
    </location>
</feature>
<evidence type="ECO:0000256" key="1">
    <source>
        <dbReference type="SAM" id="MobiDB-lite"/>
    </source>
</evidence>
<evidence type="ECO:0000313" key="4">
    <source>
        <dbReference type="EMBL" id="CEO33532.1"/>
    </source>
</evidence>
<name>A0A9P1KZY2_PARSO</name>
<feature type="chain" id="PRO_5040419123" description="Copper amine oxidase-like N-terminal domain-containing protein" evidence="2">
    <location>
        <begin position="24"/>
        <end position="255"/>
    </location>
</feature>
<feature type="region of interest" description="Disordered" evidence="1">
    <location>
        <begin position="167"/>
        <end position="255"/>
    </location>
</feature>
<dbReference type="Proteomes" id="UP000049685">
    <property type="component" value="Unassembled WGS sequence"/>
</dbReference>